<dbReference type="EnsemblPlants" id="Kaladp0058s0515.1.v1.1">
    <property type="protein sequence ID" value="Kaladp0058s0515.1.v1.1"/>
    <property type="gene ID" value="Kaladp0058s0515.v1.1"/>
</dbReference>
<evidence type="ECO:0000259" key="3">
    <source>
        <dbReference type="Pfam" id="PF20705"/>
    </source>
</evidence>
<dbReference type="AlphaFoldDB" id="A0A7N1A0W5"/>
<feature type="region of interest" description="Disordered" evidence="1">
    <location>
        <begin position="56"/>
        <end position="101"/>
    </location>
</feature>
<accession>A0A7N1A0W5</accession>
<dbReference type="InterPro" id="IPR049224">
    <property type="entry name" value="DUF6821"/>
</dbReference>
<keyword evidence="2" id="KW-0812">Transmembrane</keyword>
<dbReference type="Proteomes" id="UP000594263">
    <property type="component" value="Unplaced"/>
</dbReference>
<feature type="domain" description="DUF6821" evidence="3">
    <location>
        <begin position="212"/>
        <end position="301"/>
    </location>
</feature>
<organism evidence="4 5">
    <name type="scientific">Kalanchoe fedtschenkoi</name>
    <name type="common">Lavender scallops</name>
    <name type="synonym">South American air plant</name>
    <dbReference type="NCBI Taxonomy" id="63787"/>
    <lineage>
        <taxon>Eukaryota</taxon>
        <taxon>Viridiplantae</taxon>
        <taxon>Streptophyta</taxon>
        <taxon>Embryophyta</taxon>
        <taxon>Tracheophyta</taxon>
        <taxon>Spermatophyta</taxon>
        <taxon>Magnoliopsida</taxon>
        <taxon>eudicotyledons</taxon>
        <taxon>Gunneridae</taxon>
        <taxon>Pentapetalae</taxon>
        <taxon>Saxifragales</taxon>
        <taxon>Crassulaceae</taxon>
        <taxon>Kalanchoe</taxon>
    </lineage>
</organism>
<dbReference type="Gramene" id="Kaladp0058s0515.1.v1.1">
    <property type="protein sequence ID" value="Kaladp0058s0515.1.v1.1"/>
    <property type="gene ID" value="Kaladp0058s0515.v1.1"/>
</dbReference>
<proteinExistence type="predicted"/>
<keyword evidence="2" id="KW-1133">Transmembrane helix</keyword>
<dbReference type="PANTHER" id="PTHR33646">
    <property type="entry name" value="GB|AAF00631.1"/>
    <property type="match status" value="1"/>
</dbReference>
<dbReference type="PANTHER" id="PTHR33646:SF6">
    <property type="entry name" value="TRANSMEMBRANE PROTEIN"/>
    <property type="match status" value="1"/>
</dbReference>
<feature type="compositionally biased region" description="Polar residues" evidence="1">
    <location>
        <begin position="62"/>
        <end position="73"/>
    </location>
</feature>
<evidence type="ECO:0000256" key="2">
    <source>
        <dbReference type="SAM" id="Phobius"/>
    </source>
</evidence>
<keyword evidence="5" id="KW-1185">Reference proteome</keyword>
<protein>
    <recommendedName>
        <fullName evidence="3">DUF6821 domain-containing protein</fullName>
    </recommendedName>
</protein>
<feature type="transmembrane region" description="Helical" evidence="2">
    <location>
        <begin position="235"/>
        <end position="251"/>
    </location>
</feature>
<evidence type="ECO:0000256" key="1">
    <source>
        <dbReference type="SAM" id="MobiDB-lite"/>
    </source>
</evidence>
<dbReference type="OMA" id="QEWEMIP"/>
<evidence type="ECO:0000313" key="4">
    <source>
        <dbReference type="EnsemblPlants" id="Kaladp0058s0515.1.v1.1"/>
    </source>
</evidence>
<reference evidence="4" key="1">
    <citation type="submission" date="2021-01" db="UniProtKB">
        <authorList>
            <consortium name="EnsemblPlants"/>
        </authorList>
    </citation>
    <scope>IDENTIFICATION</scope>
</reference>
<name>A0A7N1A0W5_KALFE</name>
<dbReference type="Pfam" id="PF20705">
    <property type="entry name" value="DUF6821"/>
    <property type="match status" value="1"/>
</dbReference>
<evidence type="ECO:0000313" key="5">
    <source>
        <dbReference type="Proteomes" id="UP000594263"/>
    </source>
</evidence>
<sequence length="317" mass="35048">MDGGGATADFNDWEMLQSDAEEIGEVGVAADAEGLMMLRLDYFSIDNKMNYAGVGGDKSDLSSEGGSVESDNPSWVDPAASDAATPFRRRNSGDFWPDSASDRSRLSDCGDKIGLSFMETSDNHVLEMENRGGYSAKLEYSSDGDASLDVEGVLEVEKNKKMSVDSDISVEKMDLKETPSETALGIRGEESCVAAPDDGNIEKEAELPIEVEKKTLMWWKLPLEMVKFCLFRVNPLWSISVAAAMVGVFIMRRRLHMMKRKTKGLQMEVTVDHKKVDQFMSRAARLNEAFSVVRRVPIIRPSLPAPGVTPWPVMSMR</sequence>
<keyword evidence="2" id="KW-0472">Membrane</keyword>
<dbReference type="InterPro" id="IPR045883">
    <property type="entry name" value="At4g13530-like"/>
</dbReference>